<sequence length="825" mass="90388">MRLVEREEQLARLDLLFADCLAGRGRIALVSGALGSGKTALLQEFGERVAFAGAAFVSAVGSWAERGLRFGVISQILHDKAVSALGHRFVGAVLYRTALLGPALHVLCLGLLELTERVPLVIGIDDVDLADQASLNCLLSLARRLRSARVLFLLTESPQPRSSFRVELLRLPQCTSVVLKPLTERGVAAWLGEREAGRIHALTRGNPLLVRAVADDDLPQAVLRCLHRGGPLVRHTARAIAVLGEFASPTAISSLIGVDTHAVTHAVQVLTTAGLVDGGRFRHAGTRDTVLADTTPAERGSLHARAARMLHDRGEAADVVAWHLLEGPPRRHEWVVPVLRAAARNSPAEFALRCLELARKSSVDPVETAAITAELARLEFRSNPLAAARHLTALREAMRAGHLDQAEIVMVVSQLLWHGRTGEALDLVRDDPDVELWLASAYPSLARWRHHPDSPLTMLLRGDESAASRAERFLRRVQLTGDMPWAAVFALQTLIYSDHLDTATAWCDTLLERCGDHLAWQAMFCSLRAEIALRQGDLRAARRLARVAFRLLPPHAWGTAVVGPLSCLILACTRAGRYVEAAEHVAQPVPEAALQSRFGLHYLHARGEYHLATDWHEAALADFRACGDLMRAWGQDHPGVVPWRVQAARALLGQGRPDRARHLLVDQLASASRRSRTSGFALRVLASVSEPALMARMLAESAEILDERGDRVGLAHALADLSAALGHHPRARMIARRAWHVAHECDARPLLPADVPDAAELVEELTEAQRRVAALAADGHTNREIARKLFVTTSTVEQHLTRVYRKLEIKHRSELPAGSRPRPRR</sequence>
<dbReference type="SUPFAM" id="SSF52540">
    <property type="entry name" value="P-loop containing nucleoside triphosphate hydrolases"/>
    <property type="match status" value="1"/>
</dbReference>
<name>A0ABU4STN0_9PSEU</name>
<dbReference type="CDD" id="cd06170">
    <property type="entry name" value="LuxR_C_like"/>
    <property type="match status" value="1"/>
</dbReference>
<dbReference type="SMART" id="SM00421">
    <property type="entry name" value="HTH_LUXR"/>
    <property type="match status" value="1"/>
</dbReference>
<evidence type="ECO:0000256" key="3">
    <source>
        <dbReference type="ARBA" id="ARBA00023163"/>
    </source>
</evidence>
<dbReference type="PANTHER" id="PTHR44688">
    <property type="entry name" value="DNA-BINDING TRANSCRIPTIONAL ACTIVATOR DEVR_DOSR"/>
    <property type="match status" value="1"/>
</dbReference>
<keyword evidence="2" id="KW-0238">DNA-binding</keyword>
<dbReference type="PROSITE" id="PS50043">
    <property type="entry name" value="HTH_LUXR_2"/>
    <property type="match status" value="1"/>
</dbReference>
<dbReference type="InterPro" id="IPR036388">
    <property type="entry name" value="WH-like_DNA-bd_sf"/>
</dbReference>
<organism evidence="5 6">
    <name type="scientific">Lentzea miocenica</name>
    <dbReference type="NCBI Taxonomy" id="3095431"/>
    <lineage>
        <taxon>Bacteria</taxon>
        <taxon>Bacillati</taxon>
        <taxon>Actinomycetota</taxon>
        <taxon>Actinomycetes</taxon>
        <taxon>Pseudonocardiales</taxon>
        <taxon>Pseudonocardiaceae</taxon>
        <taxon>Lentzea</taxon>
    </lineage>
</organism>
<dbReference type="Pfam" id="PF00196">
    <property type="entry name" value="GerE"/>
    <property type="match status" value="1"/>
</dbReference>
<keyword evidence="3" id="KW-0804">Transcription</keyword>
<reference evidence="5 6" key="1">
    <citation type="submission" date="2023-11" db="EMBL/GenBank/DDBJ databases">
        <title>Lentzea sokolovensis, sp. nov., Lentzea kristufkii, sp. nov., and Lentzea miocenensis, sp. nov., rare actinobacteria from Sokolov Coal Basin, Miocene lacustrine sediment, Czech Republic.</title>
        <authorList>
            <person name="Lara A."/>
            <person name="Kotroba L."/>
            <person name="Nouioui I."/>
            <person name="Neumann-Schaal M."/>
            <person name="Mast Y."/>
            <person name="Chronakova A."/>
        </authorList>
    </citation>
    <scope>NUCLEOTIDE SEQUENCE [LARGE SCALE GENOMIC DNA]</scope>
    <source>
        <strain evidence="5 6">BCCO 10_0856</strain>
    </source>
</reference>
<dbReference type="InterPro" id="IPR011990">
    <property type="entry name" value="TPR-like_helical_dom_sf"/>
</dbReference>
<proteinExistence type="predicted"/>
<accession>A0ABU4STN0</accession>
<comment type="caution">
    <text evidence="5">The sequence shown here is derived from an EMBL/GenBank/DDBJ whole genome shotgun (WGS) entry which is preliminary data.</text>
</comment>
<dbReference type="Pfam" id="PF13191">
    <property type="entry name" value="AAA_16"/>
    <property type="match status" value="1"/>
</dbReference>
<gene>
    <name evidence="5" type="ORF">SK803_03550</name>
</gene>
<dbReference type="Proteomes" id="UP001285521">
    <property type="component" value="Unassembled WGS sequence"/>
</dbReference>
<evidence type="ECO:0000313" key="6">
    <source>
        <dbReference type="Proteomes" id="UP001285521"/>
    </source>
</evidence>
<evidence type="ECO:0000259" key="4">
    <source>
        <dbReference type="PROSITE" id="PS50043"/>
    </source>
</evidence>
<dbReference type="SUPFAM" id="SSF48452">
    <property type="entry name" value="TPR-like"/>
    <property type="match status" value="1"/>
</dbReference>
<dbReference type="InterPro" id="IPR016032">
    <property type="entry name" value="Sig_transdc_resp-reg_C-effctor"/>
</dbReference>
<dbReference type="InterPro" id="IPR041664">
    <property type="entry name" value="AAA_16"/>
</dbReference>
<dbReference type="Gene3D" id="1.10.10.10">
    <property type="entry name" value="Winged helix-like DNA-binding domain superfamily/Winged helix DNA-binding domain"/>
    <property type="match status" value="1"/>
</dbReference>
<feature type="domain" description="HTH luxR-type" evidence="4">
    <location>
        <begin position="758"/>
        <end position="823"/>
    </location>
</feature>
<evidence type="ECO:0000256" key="2">
    <source>
        <dbReference type="ARBA" id="ARBA00023125"/>
    </source>
</evidence>
<protein>
    <submittedName>
        <fullName evidence="5">AAA family ATPase</fullName>
    </submittedName>
</protein>
<dbReference type="InterPro" id="IPR000792">
    <property type="entry name" value="Tscrpt_reg_LuxR_C"/>
</dbReference>
<evidence type="ECO:0000313" key="5">
    <source>
        <dbReference type="EMBL" id="MDX8029266.1"/>
    </source>
</evidence>
<evidence type="ECO:0000256" key="1">
    <source>
        <dbReference type="ARBA" id="ARBA00023015"/>
    </source>
</evidence>
<dbReference type="SUPFAM" id="SSF46894">
    <property type="entry name" value="C-terminal effector domain of the bipartite response regulators"/>
    <property type="match status" value="1"/>
</dbReference>
<dbReference type="PROSITE" id="PS00622">
    <property type="entry name" value="HTH_LUXR_1"/>
    <property type="match status" value="1"/>
</dbReference>
<keyword evidence="1" id="KW-0805">Transcription regulation</keyword>
<dbReference type="Gene3D" id="1.25.40.10">
    <property type="entry name" value="Tetratricopeptide repeat domain"/>
    <property type="match status" value="1"/>
</dbReference>
<dbReference type="EMBL" id="JAXAVW010000002">
    <property type="protein sequence ID" value="MDX8029266.1"/>
    <property type="molecule type" value="Genomic_DNA"/>
</dbReference>
<dbReference type="Gene3D" id="3.40.50.300">
    <property type="entry name" value="P-loop containing nucleotide triphosphate hydrolases"/>
    <property type="match status" value="1"/>
</dbReference>
<dbReference type="PRINTS" id="PR00038">
    <property type="entry name" value="HTHLUXR"/>
</dbReference>
<dbReference type="InterPro" id="IPR027417">
    <property type="entry name" value="P-loop_NTPase"/>
</dbReference>
<keyword evidence="6" id="KW-1185">Reference proteome</keyword>
<dbReference type="PANTHER" id="PTHR44688:SF16">
    <property type="entry name" value="DNA-BINDING TRANSCRIPTIONAL ACTIVATOR DEVR_DOSR"/>
    <property type="match status" value="1"/>
</dbReference>
<dbReference type="RefSeq" id="WP_319964268.1">
    <property type="nucleotide sequence ID" value="NZ_JAXAVW010000002.1"/>
</dbReference>